<protein>
    <recommendedName>
        <fullName evidence="8">REJ domain-containing protein</fullName>
    </recommendedName>
</protein>
<dbReference type="InterPro" id="IPR002859">
    <property type="entry name" value="PKD/REJ-like"/>
</dbReference>
<keyword evidence="6" id="KW-0472">Membrane</keyword>
<feature type="region of interest" description="Disordered" evidence="7">
    <location>
        <begin position="359"/>
        <end position="381"/>
    </location>
</feature>
<feature type="compositionally biased region" description="Low complexity" evidence="7">
    <location>
        <begin position="425"/>
        <end position="440"/>
    </location>
</feature>
<dbReference type="InterPro" id="IPR014010">
    <property type="entry name" value="REJ_dom"/>
</dbReference>
<keyword evidence="4" id="KW-0677">Repeat</keyword>
<gene>
    <name evidence="9" type="ORF">SO694_00023358</name>
</gene>
<reference evidence="9 10" key="1">
    <citation type="submission" date="2024-03" db="EMBL/GenBank/DDBJ databases">
        <title>Aureococcus anophagefferens CCMP1851 and Kratosvirus quantuckense: Draft genome of a second virus-susceptible host strain in the model system.</title>
        <authorList>
            <person name="Chase E."/>
            <person name="Truchon A.R."/>
            <person name="Schepens W."/>
            <person name="Wilhelm S.W."/>
        </authorList>
    </citation>
    <scope>NUCLEOTIDE SEQUENCE [LARGE SCALE GENOMIC DNA]</scope>
    <source>
        <strain evidence="9 10">CCMP1851</strain>
    </source>
</reference>
<evidence type="ECO:0000256" key="5">
    <source>
        <dbReference type="ARBA" id="ARBA00022989"/>
    </source>
</evidence>
<name>A0ABR1FTJ7_AURAN</name>
<feature type="region of interest" description="Disordered" evidence="7">
    <location>
        <begin position="114"/>
        <end position="133"/>
    </location>
</feature>
<dbReference type="PANTHER" id="PTHR46730:SF1">
    <property type="entry name" value="PLAT DOMAIN-CONTAINING PROTEIN"/>
    <property type="match status" value="1"/>
</dbReference>
<dbReference type="Pfam" id="PF02010">
    <property type="entry name" value="REJ"/>
    <property type="match status" value="1"/>
</dbReference>
<comment type="caution">
    <text evidence="9">The sequence shown here is derived from an EMBL/GenBank/DDBJ whole genome shotgun (WGS) entry which is preliminary data.</text>
</comment>
<dbReference type="PROSITE" id="PS51111">
    <property type="entry name" value="REJ"/>
    <property type="match status" value="1"/>
</dbReference>
<evidence type="ECO:0000256" key="3">
    <source>
        <dbReference type="ARBA" id="ARBA00022692"/>
    </source>
</evidence>
<feature type="compositionally biased region" description="Low complexity" evidence="7">
    <location>
        <begin position="1368"/>
        <end position="1404"/>
    </location>
</feature>
<sequence>MGTESRRAANFERELLWVYRGDPGACENVIIQVIEVVDEEETVLAEDTAANDGRDVKVIPATPRPIDSRSGSRVRPGRLAHGRARVFRVVHAGADARADVRSLDVADARSIDVADARADGRPSTSPPTPTVSPTASFIEITSMGTVSTCVANHECELLWVYRGDPGACENVIIQVIEVVDEEETVLAEDTAANDGRGVKVIPGDAEANRFTIRLTCDSDDSLTDELEFSTLFLTELRLKVESGGRRRRMQDSACEEFDSLGVDGIYATVIADFLSGFLREGAEMAVDIACEEAEDAARTIVGRMEAIAADVTGLVFGDAEPESGLQMGEVAALMEQEISEKRDVFDQALVEEAVRLVEEAEEVEEVEQAEGATEETEETQRYSAAAAFFEAQETVVVETIVLRTPAPWPSPTAGPSNRPTPRPTARPTAAPTPCDPAKAPEAPKLASARVSDNGAGVIFAFDVPTDRFGKGGSNFDCADLVTMDGVADYCAFREATLLEAVLGASSQIEPGSTATLLAGKLRTEGAEHCFPASDQASSAVVEGPANPVAPTVVFDAPKTVGTCDELVVDASSTQGSGGRPWKSVTWEATAEGAGADAAAQVAADAAAAAENQDTYVVAAATLGGVQLQISATFVSYLDTAGSASHAVSVAAGALPSVKIVGGEAQTVQRSDGLRVQAQASAATACGDLDTSALTYAWELTATDPADATLGIDESQDPRYFEALPFELDGGATYALRVVVTDSAGLSNAAEVAVSVAAAPLVALVAGGSSRTVSATDALVLDASESYDPDVIPGDESDLAFLWTCAGDGCGSLESWDDGASTLALVASPGSYAFEVEVSAADGRSARASQSVDVVATAVPSLEIAPVEASKVNPSTSIVVEATVGPNDAACVATWSIAEGATASGLALQELALADTSKSIDAAASAQVPLVIAPAALTARSRYVFALEADCGAGGVAAGTISLLTNGVPTSGTVATTPDRGTSLETAFSISAKLWVDDDMPLKYSFFSRVGDEGEAETQIVGGTLSNSYGGAILPAGREAAGFAVAVVAHVADAFGAVAVATTSVAVEPLSTASTAELANVADALLSSALETGDSQAVAMVTVAASAALEAEDCGVDADGCPATCGAAADGPCGGRGTCVDAACACDEGWNGPACGSSSADYEAELGLRGDLVTALGSSNANTSPSRDAFNQQATALDSVVVEDVTSLSKEATDAALGLALDIATGSSVLGAPPETSTAVASTLSDLIGVLAGDPASGRRRLEDGRSSEDDFAAAVDGLGASLIVDVVPDQYAASTVSAGMAVTSQRLSNASGASLVAAAVAPGAATSSASVGAAARRRRRASVGLLASATSGNAYLNYYKQAFSNPLAGSSSTTPGPSSGSSSGSAPSASGAGIAGRRPRLAAARARDAADDGGKAADGDGPPKAGRAPDRAAALAAALPRASRRAGRSGRASPGPSARVSAYKKLRAVAEVVVREHEWFGALLHYEEGEPRLVRCFLTFVDLLLLLFGARSPRGTRSPGLCEAEMTEASCLRVKSTASFGTGELCMWNPTFEEPCTMAPLEGSDEFYAELQVMVIGAALTLPLIRLVEVMSDRYLFAPLRGEAEDDGDGGSPGAARLLANLGLDAELAAARAGPAAARARRRARADDARPARRWRARARRASEWDAKRVARCAEFYAWEPPRATGRAIAVVGFVLSFGPFFQQVLVDETGGVLFGILQMLGEEGSTSGPENPFFWAFVLFIAALAYWKRKTLLHAPEAVRKAWRKGVKARDRRREARGGGGGGDGDDDGGGDSDSDDDREERTAVVVSFEEEGDKPDARGFLERALAKDPDDRAARSFFDEGSSSSEESGDELGVSLTARGAEEIALDLSNGAAP</sequence>
<feature type="domain" description="REJ" evidence="8">
    <location>
        <begin position="652"/>
        <end position="807"/>
    </location>
</feature>
<evidence type="ECO:0000256" key="4">
    <source>
        <dbReference type="ARBA" id="ARBA00022737"/>
    </source>
</evidence>
<feature type="region of interest" description="Disordered" evidence="7">
    <location>
        <begin position="405"/>
        <end position="447"/>
    </location>
</feature>
<dbReference type="EMBL" id="JBBJCI010000230">
    <property type="protein sequence ID" value="KAK7238393.1"/>
    <property type="molecule type" value="Genomic_DNA"/>
</dbReference>
<organism evidence="9 10">
    <name type="scientific">Aureococcus anophagefferens</name>
    <name type="common">Harmful bloom alga</name>
    <dbReference type="NCBI Taxonomy" id="44056"/>
    <lineage>
        <taxon>Eukaryota</taxon>
        <taxon>Sar</taxon>
        <taxon>Stramenopiles</taxon>
        <taxon>Ochrophyta</taxon>
        <taxon>Pelagophyceae</taxon>
        <taxon>Pelagomonadales</taxon>
        <taxon>Pelagomonadaceae</taxon>
        <taxon>Aureococcus</taxon>
    </lineage>
</organism>
<feature type="region of interest" description="Disordered" evidence="7">
    <location>
        <begin position="1771"/>
        <end position="1856"/>
    </location>
</feature>
<dbReference type="PANTHER" id="PTHR46730">
    <property type="entry name" value="POLYCYSTIN-1"/>
    <property type="match status" value="1"/>
</dbReference>
<keyword evidence="10" id="KW-1185">Reference proteome</keyword>
<accession>A0ABR1FTJ7</accession>
<evidence type="ECO:0000256" key="2">
    <source>
        <dbReference type="ARBA" id="ARBA00007200"/>
    </source>
</evidence>
<dbReference type="Pfam" id="PF23106">
    <property type="entry name" value="EGF_Teneurin"/>
    <property type="match status" value="1"/>
</dbReference>
<comment type="subcellular location">
    <subcellularLocation>
        <location evidence="1">Membrane</location>
    </subcellularLocation>
</comment>
<feature type="compositionally biased region" description="Acidic residues" evidence="7">
    <location>
        <begin position="359"/>
        <end position="377"/>
    </location>
</feature>
<feature type="compositionally biased region" description="Low complexity" evidence="7">
    <location>
        <begin position="1449"/>
        <end position="1458"/>
    </location>
</feature>
<evidence type="ECO:0000313" key="9">
    <source>
        <dbReference type="EMBL" id="KAK7238393.1"/>
    </source>
</evidence>
<evidence type="ECO:0000259" key="8">
    <source>
        <dbReference type="PROSITE" id="PS51111"/>
    </source>
</evidence>
<dbReference type="InterPro" id="IPR013783">
    <property type="entry name" value="Ig-like_fold"/>
</dbReference>
<dbReference type="Gene3D" id="2.60.40.10">
    <property type="entry name" value="Immunoglobulins"/>
    <property type="match status" value="2"/>
</dbReference>
<feature type="compositionally biased region" description="Pro residues" evidence="7">
    <location>
        <begin position="406"/>
        <end position="424"/>
    </location>
</feature>
<evidence type="ECO:0000256" key="1">
    <source>
        <dbReference type="ARBA" id="ARBA00004370"/>
    </source>
</evidence>
<feature type="compositionally biased region" description="Low complexity" evidence="7">
    <location>
        <begin position="1419"/>
        <end position="1441"/>
    </location>
</feature>
<feature type="compositionally biased region" description="Basic and acidic residues" evidence="7">
    <location>
        <begin position="1816"/>
        <end position="1840"/>
    </location>
</feature>
<feature type="region of interest" description="Disordered" evidence="7">
    <location>
        <begin position="1367"/>
        <end position="1458"/>
    </location>
</feature>
<dbReference type="Proteomes" id="UP001363151">
    <property type="component" value="Unassembled WGS sequence"/>
</dbReference>
<feature type="compositionally biased region" description="Basic and acidic residues" evidence="7">
    <location>
        <begin position="1405"/>
        <end position="1418"/>
    </location>
</feature>
<keyword evidence="3" id="KW-0812">Transmembrane</keyword>
<evidence type="ECO:0000313" key="10">
    <source>
        <dbReference type="Proteomes" id="UP001363151"/>
    </source>
</evidence>
<keyword evidence="5" id="KW-1133">Transmembrane helix</keyword>
<evidence type="ECO:0000256" key="7">
    <source>
        <dbReference type="SAM" id="MobiDB-lite"/>
    </source>
</evidence>
<comment type="similarity">
    <text evidence="2">Belongs to the polycystin family.</text>
</comment>
<evidence type="ECO:0000256" key="6">
    <source>
        <dbReference type="ARBA" id="ARBA00023136"/>
    </source>
</evidence>
<proteinExistence type="inferred from homology"/>
<feature type="compositionally biased region" description="Acidic residues" evidence="7">
    <location>
        <begin position="1785"/>
        <end position="1800"/>
    </location>
</feature>